<dbReference type="AlphaFoldDB" id="A0A1H0G7N3"/>
<dbReference type="EMBL" id="FNIV01000003">
    <property type="protein sequence ID" value="SDO02851.1"/>
    <property type="molecule type" value="Genomic_DNA"/>
</dbReference>
<dbReference type="OrthoDB" id="2318182at2"/>
<proteinExistence type="predicted"/>
<gene>
    <name evidence="1" type="ORF">SAMN04487957_103101</name>
</gene>
<dbReference type="STRING" id="419597.SAMN04487957_103101"/>
<sequence length="152" mass="17781">MSEYRLTKEIIDRSVSSNWDEAKLEWELSEVYEADESETCLCGHYPIIECCVLSNKLNRSSATVGNCCVKKFIGLPSDKIFQAVKRVRKDQEKSLNAEAIDHAYRSGWINEWEKNFYFDNLRKRNLTPKQRAKKLEINRQMLAKMRKSPKNG</sequence>
<keyword evidence="2" id="KW-1185">Reference proteome</keyword>
<evidence type="ECO:0000313" key="2">
    <source>
        <dbReference type="Proteomes" id="UP000199075"/>
    </source>
</evidence>
<reference evidence="2" key="1">
    <citation type="submission" date="2016-10" db="EMBL/GenBank/DDBJ databases">
        <authorList>
            <person name="Varghese N."/>
            <person name="Submissions S."/>
        </authorList>
    </citation>
    <scope>NUCLEOTIDE SEQUENCE [LARGE SCALE GENOMIC DNA]</scope>
    <source>
        <strain evidence="2">CGMCC 1.6444</strain>
    </source>
</reference>
<dbReference type="Proteomes" id="UP000199075">
    <property type="component" value="Unassembled WGS sequence"/>
</dbReference>
<dbReference type="RefSeq" id="WP_089677412.1">
    <property type="nucleotide sequence ID" value="NZ_FNIV01000003.1"/>
</dbReference>
<protein>
    <submittedName>
        <fullName evidence="1">Uncharacterized protein</fullName>
    </submittedName>
</protein>
<name>A0A1H0G7N3_9GAMM</name>
<accession>A0A1H0G7N3</accession>
<organism evidence="1 2">
    <name type="scientific">Halomonas shengliensis</name>
    <dbReference type="NCBI Taxonomy" id="419597"/>
    <lineage>
        <taxon>Bacteria</taxon>
        <taxon>Pseudomonadati</taxon>
        <taxon>Pseudomonadota</taxon>
        <taxon>Gammaproteobacteria</taxon>
        <taxon>Oceanospirillales</taxon>
        <taxon>Halomonadaceae</taxon>
        <taxon>Halomonas</taxon>
    </lineage>
</organism>
<evidence type="ECO:0000313" key="1">
    <source>
        <dbReference type="EMBL" id="SDO02851.1"/>
    </source>
</evidence>